<reference evidence="2" key="1">
    <citation type="journal article" date="2023" name="Mol. Phylogenet. Evol.">
        <title>Genome-scale phylogeny and comparative genomics of the fungal order Sordariales.</title>
        <authorList>
            <person name="Hensen N."/>
            <person name="Bonometti L."/>
            <person name="Westerberg I."/>
            <person name="Brannstrom I.O."/>
            <person name="Guillou S."/>
            <person name="Cros-Aarteil S."/>
            <person name="Calhoun S."/>
            <person name="Haridas S."/>
            <person name="Kuo A."/>
            <person name="Mondo S."/>
            <person name="Pangilinan J."/>
            <person name="Riley R."/>
            <person name="LaButti K."/>
            <person name="Andreopoulos B."/>
            <person name="Lipzen A."/>
            <person name="Chen C."/>
            <person name="Yan M."/>
            <person name="Daum C."/>
            <person name="Ng V."/>
            <person name="Clum A."/>
            <person name="Steindorff A."/>
            <person name="Ohm R.A."/>
            <person name="Martin F."/>
            <person name="Silar P."/>
            <person name="Natvig D.O."/>
            <person name="Lalanne C."/>
            <person name="Gautier V."/>
            <person name="Ament-Velasquez S.L."/>
            <person name="Kruys A."/>
            <person name="Hutchinson M.I."/>
            <person name="Powell A.J."/>
            <person name="Barry K."/>
            <person name="Miller A.N."/>
            <person name="Grigoriev I.V."/>
            <person name="Debuchy R."/>
            <person name="Gladieux P."/>
            <person name="Hiltunen Thoren M."/>
            <person name="Johannesson H."/>
        </authorList>
    </citation>
    <scope>NUCLEOTIDE SEQUENCE</scope>
    <source>
        <strain evidence="2">CBS 892.96</strain>
    </source>
</reference>
<dbReference type="EMBL" id="MU866281">
    <property type="protein sequence ID" value="KAK4174457.1"/>
    <property type="molecule type" value="Genomic_DNA"/>
</dbReference>
<feature type="compositionally biased region" description="Low complexity" evidence="1">
    <location>
        <begin position="1"/>
        <end position="35"/>
    </location>
</feature>
<gene>
    <name evidence="2" type="ORF">QBC36DRAFT_333637</name>
</gene>
<dbReference type="AlphaFoldDB" id="A0AAN7A6S6"/>
<organism evidence="2 3">
    <name type="scientific">Triangularia setosa</name>
    <dbReference type="NCBI Taxonomy" id="2587417"/>
    <lineage>
        <taxon>Eukaryota</taxon>
        <taxon>Fungi</taxon>
        <taxon>Dikarya</taxon>
        <taxon>Ascomycota</taxon>
        <taxon>Pezizomycotina</taxon>
        <taxon>Sordariomycetes</taxon>
        <taxon>Sordariomycetidae</taxon>
        <taxon>Sordariales</taxon>
        <taxon>Podosporaceae</taxon>
        <taxon>Triangularia</taxon>
    </lineage>
</organism>
<proteinExistence type="predicted"/>
<evidence type="ECO:0000256" key="1">
    <source>
        <dbReference type="SAM" id="MobiDB-lite"/>
    </source>
</evidence>
<protein>
    <submittedName>
        <fullName evidence="2">Uncharacterized protein</fullName>
    </submittedName>
</protein>
<sequence>MSSRTSNLSSKSSLLGSKASNISRHVSVARSRASSPLFVGDSDDDVVMLDGRPGSFNSEALRATKAADAEELRALMDELPPADSSVRGSMPPPSTAGSRRTTTRSLLVSGYNSLARVSRTPATPVPRTPSISVFPSVVTDVAQHPGQQMASEPTGLFVTRHPSRTYEPTAPKCSSPAQTGLSGDQAGVRHTRPHGLHDPGRQS</sequence>
<evidence type="ECO:0000313" key="3">
    <source>
        <dbReference type="Proteomes" id="UP001302321"/>
    </source>
</evidence>
<evidence type="ECO:0000313" key="2">
    <source>
        <dbReference type="EMBL" id="KAK4174457.1"/>
    </source>
</evidence>
<accession>A0AAN7A6S6</accession>
<feature type="region of interest" description="Disordered" evidence="1">
    <location>
        <begin position="144"/>
        <end position="203"/>
    </location>
</feature>
<reference evidence="2" key="2">
    <citation type="submission" date="2023-05" db="EMBL/GenBank/DDBJ databases">
        <authorList>
            <consortium name="Lawrence Berkeley National Laboratory"/>
            <person name="Steindorff A."/>
            <person name="Hensen N."/>
            <person name="Bonometti L."/>
            <person name="Westerberg I."/>
            <person name="Brannstrom I.O."/>
            <person name="Guillou S."/>
            <person name="Cros-Aarteil S."/>
            <person name="Calhoun S."/>
            <person name="Haridas S."/>
            <person name="Kuo A."/>
            <person name="Mondo S."/>
            <person name="Pangilinan J."/>
            <person name="Riley R."/>
            <person name="Labutti K."/>
            <person name="Andreopoulos B."/>
            <person name="Lipzen A."/>
            <person name="Chen C."/>
            <person name="Yanf M."/>
            <person name="Daum C."/>
            <person name="Ng V."/>
            <person name="Clum A."/>
            <person name="Ohm R."/>
            <person name="Martin F."/>
            <person name="Silar P."/>
            <person name="Natvig D."/>
            <person name="Lalanne C."/>
            <person name="Gautier V."/>
            <person name="Ament-Velasquez S.L."/>
            <person name="Kruys A."/>
            <person name="Hutchinson M.I."/>
            <person name="Powell A.J."/>
            <person name="Barry K."/>
            <person name="Miller A.N."/>
            <person name="Grigoriev I.V."/>
            <person name="Debuchy R."/>
            <person name="Gladieux P."/>
            <person name="Thoren M.H."/>
            <person name="Johannesson H."/>
        </authorList>
    </citation>
    <scope>NUCLEOTIDE SEQUENCE</scope>
    <source>
        <strain evidence="2">CBS 892.96</strain>
    </source>
</reference>
<feature type="region of interest" description="Disordered" evidence="1">
    <location>
        <begin position="1"/>
        <end position="44"/>
    </location>
</feature>
<feature type="compositionally biased region" description="Low complexity" evidence="1">
    <location>
        <begin position="95"/>
        <end position="104"/>
    </location>
</feature>
<feature type="non-terminal residue" evidence="2">
    <location>
        <position position="203"/>
    </location>
</feature>
<dbReference type="Proteomes" id="UP001302321">
    <property type="component" value="Unassembled WGS sequence"/>
</dbReference>
<comment type="caution">
    <text evidence="2">The sequence shown here is derived from an EMBL/GenBank/DDBJ whole genome shotgun (WGS) entry which is preliminary data.</text>
</comment>
<name>A0AAN7A6S6_9PEZI</name>
<keyword evidence="3" id="KW-1185">Reference proteome</keyword>
<feature type="region of interest" description="Disordered" evidence="1">
    <location>
        <begin position="78"/>
        <end position="104"/>
    </location>
</feature>